<accession>A0A8K0DWF8</accession>
<evidence type="ECO:0000256" key="1">
    <source>
        <dbReference type="ARBA" id="ARBA00004123"/>
    </source>
</evidence>
<protein>
    <recommendedName>
        <fullName evidence="5">CCT domain-containing protein</fullName>
    </recommendedName>
</protein>
<dbReference type="EMBL" id="VOIH02000009">
    <property type="protein sequence ID" value="KAF3438560.1"/>
    <property type="molecule type" value="Genomic_DNA"/>
</dbReference>
<evidence type="ECO:0000259" key="5">
    <source>
        <dbReference type="PROSITE" id="PS51017"/>
    </source>
</evidence>
<dbReference type="InterPro" id="IPR052453">
    <property type="entry name" value="CONSTANS-like_ZF"/>
</dbReference>
<dbReference type="AlphaFoldDB" id="A0A8K0DWF8"/>
<evidence type="ECO:0000313" key="7">
    <source>
        <dbReference type="Proteomes" id="UP000796880"/>
    </source>
</evidence>
<sequence>MSNEEKSPDDDDSEEQLLYRVPIFDPFAAELCKEVGDSRTETSMVRVNEHHHHHHEVVESLAGGHDNGTVSELEHLHGFLPSDLELAEFAAELENLLGKGAEEDSCDIKGLALLDCKEEDDKSVCVNVNGGDRRVKVEEEEEMEGILACQVNPCLDWSFDNENSSAVLTTDNDDYNKVVSMEADETKIVNGNSEGYSYKEKMMKKEKFLRLNYEAVITAWDGQSSPWTTGIRPEVNPDNGWPDFVGFGTTDVHHTHGGLGGHGGGGASDGGREARVSRYREKRRTRLFSKKIRYEVKKLNAEERLRMNGRFVKRTSFMGINAFPYLTTK</sequence>
<dbReference type="PANTHER" id="PTHR31874:SF55">
    <property type="entry name" value="ZINC FINGER PROTEIN CONSTANS-LIKE 7"/>
    <property type="match status" value="1"/>
</dbReference>
<name>A0A8K0DWF8_9ROSA</name>
<evidence type="ECO:0000256" key="3">
    <source>
        <dbReference type="PROSITE-ProRule" id="PRU00357"/>
    </source>
</evidence>
<feature type="region of interest" description="Disordered" evidence="4">
    <location>
        <begin position="258"/>
        <end position="280"/>
    </location>
</feature>
<feature type="compositionally biased region" description="Gly residues" evidence="4">
    <location>
        <begin position="258"/>
        <end position="269"/>
    </location>
</feature>
<evidence type="ECO:0000313" key="6">
    <source>
        <dbReference type="EMBL" id="KAF3438560.1"/>
    </source>
</evidence>
<dbReference type="OrthoDB" id="153872at2759"/>
<dbReference type="GO" id="GO:0006355">
    <property type="term" value="P:regulation of DNA-templated transcription"/>
    <property type="evidence" value="ECO:0007669"/>
    <property type="project" value="TreeGrafter"/>
</dbReference>
<comment type="subcellular location">
    <subcellularLocation>
        <location evidence="1 3">Nucleus</location>
    </subcellularLocation>
</comment>
<evidence type="ECO:0000256" key="2">
    <source>
        <dbReference type="ARBA" id="ARBA00023242"/>
    </source>
</evidence>
<reference evidence="6" key="1">
    <citation type="submission" date="2020-03" db="EMBL/GenBank/DDBJ databases">
        <title>A high-quality chromosome-level genome assembly of a woody plant with both climbing and erect habits, Rhamnella rubrinervis.</title>
        <authorList>
            <person name="Lu Z."/>
            <person name="Yang Y."/>
            <person name="Zhu X."/>
            <person name="Sun Y."/>
        </authorList>
    </citation>
    <scope>NUCLEOTIDE SEQUENCE</scope>
    <source>
        <strain evidence="6">BYM</strain>
        <tissue evidence="6">Leaf</tissue>
    </source>
</reference>
<dbReference type="InterPro" id="IPR010402">
    <property type="entry name" value="CCT_domain"/>
</dbReference>
<dbReference type="GO" id="GO:0005634">
    <property type="term" value="C:nucleus"/>
    <property type="evidence" value="ECO:0007669"/>
    <property type="project" value="UniProtKB-SubCell"/>
</dbReference>
<feature type="compositionally biased region" description="Basic and acidic residues" evidence="4">
    <location>
        <begin position="270"/>
        <end position="279"/>
    </location>
</feature>
<proteinExistence type="predicted"/>
<evidence type="ECO:0000256" key="4">
    <source>
        <dbReference type="SAM" id="MobiDB-lite"/>
    </source>
</evidence>
<organism evidence="6 7">
    <name type="scientific">Rhamnella rubrinervis</name>
    <dbReference type="NCBI Taxonomy" id="2594499"/>
    <lineage>
        <taxon>Eukaryota</taxon>
        <taxon>Viridiplantae</taxon>
        <taxon>Streptophyta</taxon>
        <taxon>Embryophyta</taxon>
        <taxon>Tracheophyta</taxon>
        <taxon>Spermatophyta</taxon>
        <taxon>Magnoliopsida</taxon>
        <taxon>eudicotyledons</taxon>
        <taxon>Gunneridae</taxon>
        <taxon>Pentapetalae</taxon>
        <taxon>rosids</taxon>
        <taxon>fabids</taxon>
        <taxon>Rosales</taxon>
        <taxon>Rhamnaceae</taxon>
        <taxon>rhamnoid group</taxon>
        <taxon>Rhamneae</taxon>
        <taxon>Rhamnella</taxon>
    </lineage>
</organism>
<comment type="caution">
    <text evidence="6">The sequence shown here is derived from an EMBL/GenBank/DDBJ whole genome shotgun (WGS) entry which is preliminary data.</text>
</comment>
<gene>
    <name evidence="6" type="ORF">FNV43_RR21323</name>
</gene>
<keyword evidence="7" id="KW-1185">Reference proteome</keyword>
<dbReference type="Pfam" id="PF06203">
    <property type="entry name" value="CCT"/>
    <property type="match status" value="1"/>
</dbReference>
<feature type="domain" description="CCT" evidence="5">
    <location>
        <begin position="272"/>
        <end position="314"/>
    </location>
</feature>
<dbReference type="PANTHER" id="PTHR31874">
    <property type="entry name" value="CCT MOTIF FAMILY PROTEIN, EXPRESSED"/>
    <property type="match status" value="1"/>
</dbReference>
<dbReference type="PROSITE" id="PS51017">
    <property type="entry name" value="CCT"/>
    <property type="match status" value="1"/>
</dbReference>
<dbReference type="Proteomes" id="UP000796880">
    <property type="component" value="Unassembled WGS sequence"/>
</dbReference>
<keyword evidence="2 3" id="KW-0539">Nucleus</keyword>